<evidence type="ECO:0000256" key="5">
    <source>
        <dbReference type="ARBA" id="ARBA00023136"/>
    </source>
</evidence>
<evidence type="ECO:0000313" key="8">
    <source>
        <dbReference type="EMBL" id="QCI68140.1"/>
    </source>
</evidence>
<dbReference type="PANTHER" id="PTHR38459:SF1">
    <property type="entry name" value="PROPHAGE BACTOPRENOL-LINKED GLUCOSE TRANSLOCASE HOMOLOG"/>
    <property type="match status" value="1"/>
</dbReference>
<dbReference type="OrthoDB" id="7060875at2"/>
<reference evidence="8 9" key="1">
    <citation type="submission" date="2019-04" db="EMBL/GenBank/DDBJ databases">
        <title>Phreatobacter aquaticus sp. nov.</title>
        <authorList>
            <person name="Choi A."/>
        </authorList>
    </citation>
    <scope>NUCLEOTIDE SEQUENCE [LARGE SCALE GENOMIC DNA]</scope>
    <source>
        <strain evidence="8 9">KCTC 52518</strain>
    </source>
</reference>
<accession>A0A4D7BBN7</accession>
<dbReference type="AlphaFoldDB" id="A0A4D7BBN7"/>
<dbReference type="Proteomes" id="UP000298781">
    <property type="component" value="Chromosome"/>
</dbReference>
<dbReference type="EMBL" id="CP039690">
    <property type="protein sequence ID" value="QCI68140.1"/>
    <property type="molecule type" value="Genomic_DNA"/>
</dbReference>
<feature type="transmembrane region" description="Helical" evidence="6">
    <location>
        <begin position="40"/>
        <end position="58"/>
    </location>
</feature>
<name>A0A4D7BBN7_9HYPH</name>
<dbReference type="InterPro" id="IPR007267">
    <property type="entry name" value="GtrA_DPMS_TM"/>
</dbReference>
<dbReference type="GO" id="GO:0000271">
    <property type="term" value="P:polysaccharide biosynthetic process"/>
    <property type="evidence" value="ECO:0007669"/>
    <property type="project" value="InterPro"/>
</dbReference>
<proteinExistence type="inferred from homology"/>
<sequence>MAGLNGEAVRFLACGGFAAFVNWAARIALSAVMPFEAAVVLAYVIGMVVGFTLYRTVVWTEHEATLSDQLIGFVLVNALSALVVFGVAIGLRTALAGLAGSGGLVDAAAHGLAIGIGAVANFVGHRSFTFKPRATGA</sequence>
<feature type="domain" description="GtrA/DPMS transmembrane" evidence="7">
    <location>
        <begin position="10"/>
        <end position="91"/>
    </location>
</feature>
<dbReference type="PANTHER" id="PTHR38459">
    <property type="entry name" value="PROPHAGE BACTOPRENOL-LINKED GLUCOSE TRANSLOCASE HOMOLOG"/>
    <property type="match status" value="1"/>
</dbReference>
<organism evidence="8 9">
    <name type="scientific">Phreatobacter stygius</name>
    <dbReference type="NCBI Taxonomy" id="1940610"/>
    <lineage>
        <taxon>Bacteria</taxon>
        <taxon>Pseudomonadati</taxon>
        <taxon>Pseudomonadota</taxon>
        <taxon>Alphaproteobacteria</taxon>
        <taxon>Hyphomicrobiales</taxon>
        <taxon>Phreatobacteraceae</taxon>
        <taxon>Phreatobacter</taxon>
    </lineage>
</organism>
<evidence type="ECO:0000256" key="3">
    <source>
        <dbReference type="ARBA" id="ARBA00022692"/>
    </source>
</evidence>
<evidence type="ECO:0000313" key="9">
    <source>
        <dbReference type="Proteomes" id="UP000298781"/>
    </source>
</evidence>
<protein>
    <submittedName>
        <fullName evidence="8">GtrA family protein</fullName>
    </submittedName>
</protein>
<comment type="similarity">
    <text evidence="2">Belongs to the GtrA family.</text>
</comment>
<gene>
    <name evidence="8" type="ORF">E8M01_30260</name>
</gene>
<evidence type="ECO:0000259" key="7">
    <source>
        <dbReference type="Pfam" id="PF04138"/>
    </source>
</evidence>
<dbReference type="InterPro" id="IPR051401">
    <property type="entry name" value="GtrA_CellWall_Glycosyl"/>
</dbReference>
<keyword evidence="4 6" id="KW-1133">Transmembrane helix</keyword>
<keyword evidence="3 6" id="KW-0812">Transmembrane</keyword>
<evidence type="ECO:0000256" key="2">
    <source>
        <dbReference type="ARBA" id="ARBA00009399"/>
    </source>
</evidence>
<dbReference type="KEGG" id="pstg:E8M01_30260"/>
<evidence type="ECO:0000256" key="1">
    <source>
        <dbReference type="ARBA" id="ARBA00004141"/>
    </source>
</evidence>
<dbReference type="GO" id="GO:0005886">
    <property type="term" value="C:plasma membrane"/>
    <property type="evidence" value="ECO:0007669"/>
    <property type="project" value="TreeGrafter"/>
</dbReference>
<dbReference type="Pfam" id="PF04138">
    <property type="entry name" value="GtrA_DPMS_TM"/>
    <property type="match status" value="1"/>
</dbReference>
<comment type="subcellular location">
    <subcellularLocation>
        <location evidence="1">Membrane</location>
        <topology evidence="1">Multi-pass membrane protein</topology>
    </subcellularLocation>
</comment>
<dbReference type="RefSeq" id="WP_136963559.1">
    <property type="nucleotide sequence ID" value="NZ_CP039690.1"/>
</dbReference>
<evidence type="ECO:0000256" key="4">
    <source>
        <dbReference type="ARBA" id="ARBA00022989"/>
    </source>
</evidence>
<evidence type="ECO:0000256" key="6">
    <source>
        <dbReference type="SAM" id="Phobius"/>
    </source>
</evidence>
<feature type="transmembrane region" description="Helical" evidence="6">
    <location>
        <begin position="70"/>
        <end position="91"/>
    </location>
</feature>
<feature type="transmembrane region" description="Helical" evidence="6">
    <location>
        <begin position="103"/>
        <end position="123"/>
    </location>
</feature>
<keyword evidence="9" id="KW-1185">Reference proteome</keyword>
<keyword evidence="5 6" id="KW-0472">Membrane</keyword>